<sequence>MENKTALIIGATGLVGKQLTRQLLLDDNYQVVHIFVRRLMSLPIDADPNNKLIQHVVNFNNVVNWHEKLAGDELFCCIGTTLKQAGSKLNQIKVDLDLPSEIATYALNNGVNKVILVSSTGAKQDSPSFYLQLKGQLEQNLISMNWHKVIIVRPSFLAGKRDQLRVGEKIAIWLFIGLKYLPFIRRYRPITGKKLAKKMRFLANSDLPDKVTIKELEQLF</sequence>
<dbReference type="Gene3D" id="3.40.50.720">
    <property type="entry name" value="NAD(P)-binding Rossmann-like Domain"/>
    <property type="match status" value="1"/>
</dbReference>
<dbReference type="PANTHER" id="PTHR14097">
    <property type="entry name" value="OXIDOREDUCTASE HTATIP2"/>
    <property type="match status" value="1"/>
</dbReference>
<dbReference type="Proteomes" id="UP001257914">
    <property type="component" value="Unassembled WGS sequence"/>
</dbReference>
<gene>
    <name evidence="2" type="ORF">RT723_16860</name>
</gene>
<organism evidence="2 3">
    <name type="scientific">Psychrosphaera aquimarina</name>
    <dbReference type="NCBI Taxonomy" id="2044854"/>
    <lineage>
        <taxon>Bacteria</taxon>
        <taxon>Pseudomonadati</taxon>
        <taxon>Pseudomonadota</taxon>
        <taxon>Gammaproteobacteria</taxon>
        <taxon>Alteromonadales</taxon>
        <taxon>Pseudoalteromonadaceae</taxon>
        <taxon>Psychrosphaera</taxon>
    </lineage>
</organism>
<keyword evidence="3" id="KW-1185">Reference proteome</keyword>
<dbReference type="PANTHER" id="PTHR14097:SF7">
    <property type="entry name" value="OXIDOREDUCTASE HTATIP2"/>
    <property type="match status" value="1"/>
</dbReference>
<dbReference type="Pfam" id="PF13460">
    <property type="entry name" value="NAD_binding_10"/>
    <property type="match status" value="1"/>
</dbReference>
<dbReference type="RefSeq" id="WP_315948302.1">
    <property type="nucleotide sequence ID" value="NZ_JAWCUA010000010.1"/>
</dbReference>
<evidence type="ECO:0000313" key="3">
    <source>
        <dbReference type="Proteomes" id="UP001257914"/>
    </source>
</evidence>
<reference evidence="2 3" key="1">
    <citation type="submission" date="2023-10" db="EMBL/GenBank/DDBJ databases">
        <title>Psychrosphaera aquimaarina strain SW33 isolated from seawater.</title>
        <authorList>
            <person name="Bayburt H."/>
            <person name="Kim J.M."/>
            <person name="Choi B.J."/>
            <person name="Jeon C.O."/>
        </authorList>
    </citation>
    <scope>NUCLEOTIDE SEQUENCE [LARGE SCALE GENOMIC DNA]</scope>
    <source>
        <strain evidence="2 3">KCTC 52743</strain>
    </source>
</reference>
<accession>A0ABU3R573</accession>
<dbReference type="SUPFAM" id="SSF51735">
    <property type="entry name" value="NAD(P)-binding Rossmann-fold domains"/>
    <property type="match status" value="1"/>
</dbReference>
<proteinExistence type="predicted"/>
<comment type="caution">
    <text evidence="2">The sequence shown here is derived from an EMBL/GenBank/DDBJ whole genome shotgun (WGS) entry which is preliminary data.</text>
</comment>
<dbReference type="InterPro" id="IPR016040">
    <property type="entry name" value="NAD(P)-bd_dom"/>
</dbReference>
<protein>
    <submittedName>
        <fullName evidence="2">NAD(P)H-binding protein</fullName>
    </submittedName>
</protein>
<name>A0ABU3R573_9GAMM</name>
<evidence type="ECO:0000259" key="1">
    <source>
        <dbReference type="Pfam" id="PF13460"/>
    </source>
</evidence>
<feature type="domain" description="NAD(P)-binding" evidence="1">
    <location>
        <begin position="10"/>
        <end position="141"/>
    </location>
</feature>
<dbReference type="InterPro" id="IPR036291">
    <property type="entry name" value="NAD(P)-bd_dom_sf"/>
</dbReference>
<dbReference type="EMBL" id="JAWCUA010000010">
    <property type="protein sequence ID" value="MDU0114627.1"/>
    <property type="molecule type" value="Genomic_DNA"/>
</dbReference>
<evidence type="ECO:0000313" key="2">
    <source>
        <dbReference type="EMBL" id="MDU0114627.1"/>
    </source>
</evidence>